<evidence type="ECO:0000313" key="23">
    <source>
        <dbReference type="Proteomes" id="UP000472277"/>
    </source>
</evidence>
<dbReference type="GeneTree" id="ENSGT00940000157381"/>
<keyword evidence="20" id="KW-0812">Transmembrane</keyword>
<dbReference type="Proteomes" id="UP000472277">
    <property type="component" value="Chromosome 38"/>
</dbReference>
<feature type="region of interest" description="Disordered" evidence="19">
    <location>
        <begin position="39"/>
        <end position="178"/>
    </location>
</feature>
<name>A0A674EDQ9_SALTR</name>
<keyword evidence="14" id="KW-1015">Disulfide bond</keyword>
<evidence type="ECO:0000256" key="16">
    <source>
        <dbReference type="ARBA" id="ARBA00030536"/>
    </source>
</evidence>
<proteinExistence type="inferred from homology"/>
<evidence type="ECO:0000259" key="21">
    <source>
        <dbReference type="Pfam" id="PF12529"/>
    </source>
</evidence>
<evidence type="ECO:0000256" key="6">
    <source>
        <dbReference type="ARBA" id="ARBA00011245"/>
    </source>
</evidence>
<evidence type="ECO:0000256" key="13">
    <source>
        <dbReference type="ARBA" id="ARBA00023136"/>
    </source>
</evidence>
<feature type="domain" description="Xylosyltransferase C-terminal" evidence="21">
    <location>
        <begin position="583"/>
        <end position="764"/>
    </location>
</feature>
<keyword evidence="12" id="KW-0333">Golgi apparatus</keyword>
<dbReference type="InterPro" id="IPR043538">
    <property type="entry name" value="XYLT"/>
</dbReference>
<keyword evidence="10" id="KW-0808">Transferase</keyword>
<feature type="compositionally biased region" description="Basic and acidic residues" evidence="19">
    <location>
        <begin position="125"/>
        <end position="141"/>
    </location>
</feature>
<comment type="catalytic activity">
    <reaction evidence="18">
        <text>UDP-alpha-D-xylose + L-seryl-[protein] = 3-O-(beta-D-xylosyl)-L-seryl-[protein] + UDP + H(+)</text>
        <dbReference type="Rhea" id="RHEA:50192"/>
        <dbReference type="Rhea" id="RHEA-COMP:9863"/>
        <dbReference type="Rhea" id="RHEA-COMP:12567"/>
        <dbReference type="ChEBI" id="CHEBI:15378"/>
        <dbReference type="ChEBI" id="CHEBI:29999"/>
        <dbReference type="ChEBI" id="CHEBI:57632"/>
        <dbReference type="ChEBI" id="CHEBI:58223"/>
        <dbReference type="ChEBI" id="CHEBI:132085"/>
        <dbReference type="EC" id="2.4.2.26"/>
    </reaction>
</comment>
<organism evidence="22 23">
    <name type="scientific">Salmo trutta</name>
    <name type="common">Brown trout</name>
    <dbReference type="NCBI Taxonomy" id="8032"/>
    <lineage>
        <taxon>Eukaryota</taxon>
        <taxon>Metazoa</taxon>
        <taxon>Chordata</taxon>
        <taxon>Craniata</taxon>
        <taxon>Vertebrata</taxon>
        <taxon>Euteleostomi</taxon>
        <taxon>Actinopterygii</taxon>
        <taxon>Neopterygii</taxon>
        <taxon>Teleostei</taxon>
        <taxon>Protacanthopterygii</taxon>
        <taxon>Salmoniformes</taxon>
        <taxon>Salmonidae</taxon>
        <taxon>Salmoninae</taxon>
        <taxon>Salmo</taxon>
    </lineage>
</organism>
<evidence type="ECO:0000256" key="4">
    <source>
        <dbReference type="ARBA" id="ARBA00005093"/>
    </source>
</evidence>
<feature type="transmembrane region" description="Helical" evidence="20">
    <location>
        <begin position="17"/>
        <end position="36"/>
    </location>
</feature>
<dbReference type="GO" id="GO:0050650">
    <property type="term" value="P:chondroitin sulfate proteoglycan biosynthetic process"/>
    <property type="evidence" value="ECO:0007669"/>
    <property type="project" value="TreeGrafter"/>
</dbReference>
<evidence type="ECO:0000256" key="2">
    <source>
        <dbReference type="ARBA" id="ARBA00004323"/>
    </source>
</evidence>
<evidence type="ECO:0000256" key="8">
    <source>
        <dbReference type="ARBA" id="ARBA00015604"/>
    </source>
</evidence>
<feature type="compositionally biased region" description="Gly residues" evidence="19">
    <location>
        <begin position="69"/>
        <end position="92"/>
    </location>
</feature>
<feature type="compositionally biased region" description="Polar residues" evidence="19">
    <location>
        <begin position="143"/>
        <end position="155"/>
    </location>
</feature>
<dbReference type="UniPathway" id="UPA00755"/>
<evidence type="ECO:0000256" key="15">
    <source>
        <dbReference type="ARBA" id="ARBA00023180"/>
    </source>
</evidence>
<dbReference type="AlphaFoldDB" id="A0A674EDQ9"/>
<dbReference type="GO" id="GO:0030158">
    <property type="term" value="F:protein xylosyltransferase activity"/>
    <property type="evidence" value="ECO:0007669"/>
    <property type="project" value="UniProtKB-EC"/>
</dbReference>
<reference evidence="22" key="2">
    <citation type="submission" date="2025-09" db="UniProtKB">
        <authorList>
            <consortium name="Ensembl"/>
        </authorList>
    </citation>
    <scope>IDENTIFICATION</scope>
</reference>
<keyword evidence="11" id="KW-0479">Metal-binding</keyword>
<dbReference type="Pfam" id="PF12529">
    <property type="entry name" value="Xylo_C"/>
    <property type="match status" value="1"/>
</dbReference>
<protein>
    <recommendedName>
        <fullName evidence="8">Xylosyltransferase 1</fullName>
        <ecNumber evidence="7">2.4.2.26</ecNumber>
    </recommendedName>
    <alternativeName>
        <fullName evidence="16">Peptide O-xylosyltransferase 1</fullName>
    </alternativeName>
    <alternativeName>
        <fullName evidence="17">Xylosyltransferase I</fullName>
    </alternativeName>
</protein>
<evidence type="ECO:0000256" key="17">
    <source>
        <dbReference type="ARBA" id="ARBA00032285"/>
    </source>
</evidence>
<comment type="pathway">
    <text evidence="3">Glycan metabolism; chondroitin sulfate biosynthesis.</text>
</comment>
<keyword evidence="9" id="KW-0328">Glycosyltransferase</keyword>
<sequence>MVGGSCARRLARRSRSALIAALTVLLVQTLIVWNFSSLDSGEERENGGGGASNMREKRDRGSGVDGNCSYGGDGRGGDGSGVDGSCSYGGDGRGSDGRGSDGSGGDGRGSDRSGDGYYSHRPKEKVRVDSNNENSVPKDFENIDNSNFGARSQPQRQPPGGANSNKHRERLQEKAHAEQATWKDNAPILSRSSNEVLQYGRAVAQNGSLPQATAAPLEVVYDQPPKCEISGKEAISALSRAKTKECRQQIAEVYCRHKEGQLMPEKVTRYCPIEGKANANVAWEEDSSEGPPSAPVRIAFVLVVHGRASRQFQRLFKAIYHTSHYYYIHIDQRSNYLHRQVQALASQYPNVRVTPWRMATIWGGASLLTMYLRSMADLITMTDWSWDFFINLSAADYPIRTNSQLVAFLSKYRDMNFIKSHGRDNARFIRKQGLDRLFFECDTHMWRLGDRKIPEGISVDGGSDWFLLNRPFVEYVINSQDDLVTNMKRFYTYTLLPAESFFHTVLENSAHCESMVDNNLRITNWNRKLGCKCQYKHIVDWCGCSPNDFKPADFHRFQQTARPTFFARKFEASVNQEIVNQLDGYLFGPMPQGTPGLQAYWESAFDEADGVATLSDTQLTHYHAFARMGLARAAASLQGDPKDDSCRYFPMGHPVSVHLYFLSDQFQGYLVKHHATNLATSKLETLETWVMPRKTYKVASPPSTFTRLQFAEIGTEWDAKERMFRNFGGLMGPMDETVGMQRWSKGPNVTVTVVWIDPTNVIAATYDILIDASAEYTHYRPPLNQPLRPGVWTIRVLHHWSPVAETRFLISPLAYMKHQPIRQEDTLKLHNGPAKNSYMEQSFHGLNPVLNIPVHLGQVEQAKRNAALTGPALEHWVDGLVGAMWEVGAMCSTSMTGGPGTSCPVMQTCAKTPWSSLSPDPKSQLVPPHADGRIR</sequence>
<keyword evidence="20" id="KW-1133">Transmembrane helix</keyword>
<evidence type="ECO:0000256" key="14">
    <source>
        <dbReference type="ARBA" id="ARBA00023157"/>
    </source>
</evidence>
<dbReference type="GO" id="GO:0046872">
    <property type="term" value="F:metal ion binding"/>
    <property type="evidence" value="ECO:0007669"/>
    <property type="project" value="UniProtKB-KW"/>
</dbReference>
<dbReference type="InterPro" id="IPR003406">
    <property type="entry name" value="Glyco_trans_14"/>
</dbReference>
<dbReference type="EC" id="2.4.2.26" evidence="7"/>
<evidence type="ECO:0000256" key="19">
    <source>
        <dbReference type="SAM" id="MobiDB-lite"/>
    </source>
</evidence>
<evidence type="ECO:0000256" key="12">
    <source>
        <dbReference type="ARBA" id="ARBA00023034"/>
    </source>
</evidence>
<reference evidence="22" key="1">
    <citation type="submission" date="2025-08" db="UniProtKB">
        <authorList>
            <consortium name="Ensembl"/>
        </authorList>
    </citation>
    <scope>IDENTIFICATION</scope>
</reference>
<dbReference type="GO" id="GO:0015012">
    <property type="term" value="P:heparan sulfate proteoglycan biosynthetic process"/>
    <property type="evidence" value="ECO:0007669"/>
    <property type="project" value="UniProtKB-UniPathway"/>
</dbReference>
<evidence type="ECO:0000256" key="11">
    <source>
        <dbReference type="ARBA" id="ARBA00022723"/>
    </source>
</evidence>
<evidence type="ECO:0000256" key="7">
    <source>
        <dbReference type="ARBA" id="ARBA00011972"/>
    </source>
</evidence>
<evidence type="ECO:0000256" key="3">
    <source>
        <dbReference type="ARBA" id="ARBA00004840"/>
    </source>
</evidence>
<dbReference type="UniPathway" id="UPA00756"/>
<evidence type="ECO:0000256" key="5">
    <source>
        <dbReference type="ARBA" id="ARBA00010195"/>
    </source>
</evidence>
<dbReference type="PANTHER" id="PTHR46025">
    <property type="entry name" value="XYLOSYLTRANSFERASE OXT"/>
    <property type="match status" value="1"/>
</dbReference>
<comment type="similarity">
    <text evidence="5">Belongs to the glycosyltransferase 14 family. XylT subfamily.</text>
</comment>
<evidence type="ECO:0000256" key="1">
    <source>
        <dbReference type="ARBA" id="ARBA00001968"/>
    </source>
</evidence>
<comment type="cofactor">
    <cofactor evidence="1">
        <name>a divalent metal cation</name>
        <dbReference type="ChEBI" id="CHEBI:60240"/>
    </cofactor>
</comment>
<evidence type="ECO:0000256" key="10">
    <source>
        <dbReference type="ARBA" id="ARBA00022679"/>
    </source>
</evidence>
<keyword evidence="15" id="KW-0325">Glycoprotein</keyword>
<evidence type="ECO:0000256" key="9">
    <source>
        <dbReference type="ARBA" id="ARBA00022676"/>
    </source>
</evidence>
<comment type="subcellular location">
    <subcellularLocation>
        <location evidence="2">Golgi apparatus membrane</location>
        <topology evidence="2">Single-pass type II membrane protein</topology>
    </subcellularLocation>
</comment>
<evidence type="ECO:0000313" key="22">
    <source>
        <dbReference type="Ensembl" id="ENSSTUP00000105832.1"/>
    </source>
</evidence>
<keyword evidence="13 20" id="KW-0472">Membrane</keyword>
<keyword evidence="23" id="KW-1185">Reference proteome</keyword>
<evidence type="ECO:0000256" key="18">
    <source>
        <dbReference type="ARBA" id="ARBA00047847"/>
    </source>
</evidence>
<dbReference type="Ensembl" id="ENSSTUT00000113457.1">
    <property type="protein sequence ID" value="ENSSTUP00000105832.1"/>
    <property type="gene ID" value="ENSSTUG00000047132.1"/>
</dbReference>
<dbReference type="GO" id="GO:0000139">
    <property type="term" value="C:Golgi membrane"/>
    <property type="evidence" value="ECO:0007669"/>
    <property type="project" value="UniProtKB-SubCell"/>
</dbReference>
<comment type="subunit">
    <text evidence="6">Monomer.</text>
</comment>
<dbReference type="InterPro" id="IPR024448">
    <property type="entry name" value="XylT_C"/>
</dbReference>
<evidence type="ECO:0000256" key="20">
    <source>
        <dbReference type="SAM" id="Phobius"/>
    </source>
</evidence>
<accession>A0A674EDQ9</accession>
<comment type="pathway">
    <text evidence="4">Glycan metabolism; heparan sulfate biosynthesis.</text>
</comment>
<dbReference type="PANTHER" id="PTHR46025:SF2">
    <property type="entry name" value="XYLOSYLTRANSFERASE 1"/>
    <property type="match status" value="1"/>
</dbReference>
<gene>
    <name evidence="22" type="primary">XYLT1</name>
    <name evidence="22" type="synonym">LOC115177878</name>
</gene>
<dbReference type="Pfam" id="PF02485">
    <property type="entry name" value="Branch"/>
    <property type="match status" value="1"/>
</dbReference>
<feature type="region of interest" description="Disordered" evidence="19">
    <location>
        <begin position="912"/>
        <end position="935"/>
    </location>
</feature>